<keyword evidence="2" id="KW-1185">Reference proteome</keyword>
<gene>
    <name evidence="1" type="ORF">MPXG_00168</name>
</gene>
<dbReference type="Proteomes" id="UP000232710">
    <property type="component" value="Segment"/>
</dbReference>
<reference evidence="1 2" key="1">
    <citation type="submission" date="2010-12" db="EMBL/GenBank/DDBJ databases">
        <title>The Genome Sequence of Micromonas pusilla virus SP1.</title>
        <authorList>
            <consortium name="The Broad Institute Genome Sequencing Platform"/>
            <person name="Henn M.R."/>
            <person name="Suttle C."/>
            <person name="Winget D."/>
            <person name="Chan A."/>
            <person name="Levin J."/>
            <person name="Malboeuf C."/>
            <person name="Casali M."/>
            <person name="Russ C."/>
            <person name="Lennon N."/>
            <person name="Chapman S.B."/>
            <person name="Erlich R."/>
            <person name="Young S.K."/>
            <person name="Yandava C."/>
            <person name="Zeng Q."/>
            <person name="Alvarado L."/>
            <person name="Anderson S."/>
            <person name="Berlin A."/>
            <person name="Chen Z."/>
            <person name="Freedman E."/>
            <person name="Gellesch M."/>
            <person name="Goldberg J."/>
            <person name="Green L."/>
            <person name="Griggs A."/>
            <person name="Gujja S."/>
            <person name="Heilman E.R."/>
            <person name="Heiman D."/>
            <person name="Hollinger A."/>
            <person name="Howarth C."/>
            <person name="Larson L."/>
            <person name="Mehta T."/>
            <person name="Pearson M."/>
            <person name="Roberts A."/>
            <person name="Ryan E."/>
            <person name="Saif S."/>
            <person name="Shea T."/>
            <person name="Shenoy N."/>
            <person name="Sisk P."/>
            <person name="Stolte C."/>
            <person name="Sykes S."/>
            <person name="White J."/>
            <person name="Haas B."/>
            <person name="Nusbaum C."/>
            <person name="Birren B."/>
        </authorList>
    </citation>
    <scope>NUCLEOTIDE SEQUENCE [LARGE SCALE GENOMIC DNA]</scope>
    <source>
        <strain evidence="1 2">SP1</strain>
    </source>
</reference>
<name>G9E6D9_MPSP1</name>
<proteinExistence type="predicted"/>
<organism evidence="1 2">
    <name type="scientific">Micromonas pusilla virus SP1</name>
    <name type="common">MpV-SP1</name>
    <dbReference type="NCBI Taxonomy" id="373996"/>
    <lineage>
        <taxon>Viruses</taxon>
        <taxon>Varidnaviria</taxon>
        <taxon>Bamfordvirae</taxon>
        <taxon>Nucleocytoviricota</taxon>
        <taxon>Megaviricetes</taxon>
        <taxon>Algavirales</taxon>
        <taxon>Phycodnaviridae</taxon>
        <taxon>Prasinovirus</taxon>
        <taxon>Prasinovirus micromonas</taxon>
    </lineage>
</organism>
<sequence length="191" mass="22169">MSVQELMSLIDENSSSIPEGEYLKMCNIMKHLHGPKDTLCVTPDFSEQEIVIDRNCIDKCYQWIMTMCYYDNVSNHYKNISKRTEVTPALKVDALVEIATAHGVTLEDYTISELRAKVFEIENEKEIYEKFLAREVLEAERSERELTGAIQKAHTAYREFSECMGYQDLSWLIHWGSLAKRSFRSILSNHT</sequence>
<organismHost>
    <name type="scientific">Micromonas pusilla</name>
    <name type="common">Picoplanktonic green alga</name>
    <name type="synonym">Chromulina pusilla</name>
    <dbReference type="NCBI Taxonomy" id="38833"/>
</organismHost>
<accession>G9E6D9</accession>
<dbReference type="EMBL" id="JF974320">
    <property type="protein sequence ID" value="AET84966.1"/>
    <property type="molecule type" value="Genomic_DNA"/>
</dbReference>
<protein>
    <submittedName>
        <fullName evidence="1">Uncharacterized protein</fullName>
    </submittedName>
</protein>
<evidence type="ECO:0000313" key="2">
    <source>
        <dbReference type="Proteomes" id="UP000232710"/>
    </source>
</evidence>
<evidence type="ECO:0000313" key="1">
    <source>
        <dbReference type="EMBL" id="AET84966.1"/>
    </source>
</evidence>